<dbReference type="GO" id="GO:0020037">
    <property type="term" value="F:heme binding"/>
    <property type="evidence" value="ECO:0007669"/>
    <property type="project" value="InterPro"/>
</dbReference>
<keyword evidence="10 14" id="KW-0408">Iron</keyword>
<evidence type="ECO:0000313" key="17">
    <source>
        <dbReference type="EMBL" id="SNS15818.1"/>
    </source>
</evidence>
<dbReference type="GO" id="GO:0009055">
    <property type="term" value="F:electron transfer activity"/>
    <property type="evidence" value="ECO:0007669"/>
    <property type="project" value="InterPro"/>
</dbReference>
<dbReference type="Proteomes" id="UP000198407">
    <property type="component" value="Unassembled WGS sequence"/>
</dbReference>
<dbReference type="OrthoDB" id="9805202at2"/>
<evidence type="ECO:0000256" key="9">
    <source>
        <dbReference type="ARBA" id="ARBA00023002"/>
    </source>
</evidence>
<feature type="binding site" description="covalent" evidence="13">
    <location>
        <position position="81"/>
    </location>
    <ligand>
        <name>heme c</name>
        <dbReference type="ChEBI" id="CHEBI:61717"/>
        <label>1</label>
    </ligand>
</feature>
<dbReference type="InterPro" id="IPR036909">
    <property type="entry name" value="Cyt_c-like_dom_sf"/>
</dbReference>
<feature type="binding site" description="covalent" evidence="13">
    <location>
        <position position="78"/>
    </location>
    <ligand>
        <name>heme c</name>
        <dbReference type="ChEBI" id="CHEBI:61717"/>
        <label>1</label>
    </ligand>
</feature>
<organism evidence="17 18">
    <name type="scientific">Pseudomonas japonica</name>
    <dbReference type="NCBI Taxonomy" id="256466"/>
    <lineage>
        <taxon>Bacteria</taxon>
        <taxon>Pseudomonadati</taxon>
        <taxon>Pseudomonadota</taxon>
        <taxon>Gammaproteobacteria</taxon>
        <taxon>Pseudomonadales</taxon>
        <taxon>Pseudomonadaceae</taxon>
        <taxon>Pseudomonas</taxon>
    </lineage>
</organism>
<dbReference type="InterPro" id="IPR051395">
    <property type="entry name" value="Cytochrome_c_Peroxidase/MauG"/>
</dbReference>
<evidence type="ECO:0000256" key="7">
    <source>
        <dbReference type="ARBA" id="ARBA00022764"/>
    </source>
</evidence>
<name>A0A239C831_9PSED</name>
<evidence type="ECO:0000256" key="14">
    <source>
        <dbReference type="PIRSR" id="PIRSR000294-2"/>
    </source>
</evidence>
<dbReference type="RefSeq" id="WP_084702481.1">
    <property type="nucleotide sequence ID" value="NZ_FZOL01000004.1"/>
</dbReference>
<keyword evidence="8" id="KW-0249">Electron transport</keyword>
<evidence type="ECO:0000256" key="2">
    <source>
        <dbReference type="ARBA" id="ARBA00004856"/>
    </source>
</evidence>
<feature type="chain" id="PRO_5013348617" description="Methylamine utilization protein MauG" evidence="15">
    <location>
        <begin position="26"/>
        <end position="356"/>
    </location>
</feature>
<keyword evidence="9" id="KW-0560">Oxidoreductase</keyword>
<keyword evidence="6 15" id="KW-0732">Signal</keyword>
<keyword evidence="3" id="KW-0813">Transport</keyword>
<comment type="cofactor">
    <cofactor evidence="13">
        <name>heme</name>
        <dbReference type="ChEBI" id="CHEBI:30413"/>
    </cofactor>
    <text evidence="13">Binds 2 heme groups.</text>
</comment>
<feature type="domain" description="Cytochrome c" evidence="16">
    <location>
        <begin position="208"/>
        <end position="344"/>
    </location>
</feature>
<evidence type="ECO:0000256" key="8">
    <source>
        <dbReference type="ARBA" id="ARBA00022982"/>
    </source>
</evidence>
<evidence type="ECO:0000256" key="3">
    <source>
        <dbReference type="ARBA" id="ARBA00022448"/>
    </source>
</evidence>
<evidence type="ECO:0000256" key="5">
    <source>
        <dbReference type="ARBA" id="ARBA00022723"/>
    </source>
</evidence>
<evidence type="ECO:0000256" key="15">
    <source>
        <dbReference type="SAM" id="SignalP"/>
    </source>
</evidence>
<evidence type="ECO:0000259" key="16">
    <source>
        <dbReference type="PROSITE" id="PS51007"/>
    </source>
</evidence>
<evidence type="ECO:0000256" key="11">
    <source>
        <dbReference type="ARBA" id="ARBA00058991"/>
    </source>
</evidence>
<keyword evidence="18" id="KW-1185">Reference proteome</keyword>
<comment type="subcellular location">
    <subcellularLocation>
        <location evidence="1">Periplasm</location>
    </subcellularLocation>
</comment>
<feature type="binding site" description="covalent" evidence="13">
    <location>
        <position position="226"/>
    </location>
    <ligand>
        <name>heme c</name>
        <dbReference type="ChEBI" id="CHEBI:61717"/>
        <label>2</label>
    </ligand>
</feature>
<dbReference type="GO" id="GO:0042597">
    <property type="term" value="C:periplasmic space"/>
    <property type="evidence" value="ECO:0007669"/>
    <property type="project" value="UniProtKB-SubCell"/>
</dbReference>
<proteinExistence type="predicted"/>
<dbReference type="AlphaFoldDB" id="A0A239C831"/>
<keyword evidence="17" id="KW-0575">Peroxidase</keyword>
<feature type="binding site" description="axial binding residue" evidence="14">
    <location>
        <position position="227"/>
    </location>
    <ligand>
        <name>heme c</name>
        <dbReference type="ChEBI" id="CHEBI:61717"/>
        <label>2</label>
    </ligand>
    <ligandPart>
        <name>Fe</name>
        <dbReference type="ChEBI" id="CHEBI:18248"/>
    </ligandPart>
</feature>
<dbReference type="GO" id="GO:0004130">
    <property type="term" value="F:cytochrome-c peroxidase activity"/>
    <property type="evidence" value="ECO:0007669"/>
    <property type="project" value="TreeGrafter"/>
</dbReference>
<dbReference type="InterPro" id="IPR004852">
    <property type="entry name" value="Di-haem_cyt_c_peroxidsae"/>
</dbReference>
<reference evidence="18" key="1">
    <citation type="submission" date="2017-06" db="EMBL/GenBank/DDBJ databases">
        <authorList>
            <person name="Varghese N."/>
            <person name="Submissions S."/>
        </authorList>
    </citation>
    <scope>NUCLEOTIDE SEQUENCE [LARGE SCALE GENOMIC DNA]</scope>
    <source>
        <strain evidence="18">DSM 22348</strain>
    </source>
</reference>
<protein>
    <recommendedName>
        <fullName evidence="12">Methylamine utilization protein MauG</fullName>
    </recommendedName>
</protein>
<comment type="pathway">
    <text evidence="2">One-carbon metabolism; methylamine degradation.</text>
</comment>
<dbReference type="STRING" id="1215104.GCA_000730585_05026"/>
<evidence type="ECO:0000256" key="10">
    <source>
        <dbReference type="ARBA" id="ARBA00023004"/>
    </source>
</evidence>
<keyword evidence="4 13" id="KW-0349">Heme</keyword>
<feature type="signal peptide" evidence="15">
    <location>
        <begin position="1"/>
        <end position="25"/>
    </location>
</feature>
<feature type="binding site" description="axial binding residue" evidence="14">
    <location>
        <position position="82"/>
    </location>
    <ligand>
        <name>heme c</name>
        <dbReference type="ChEBI" id="CHEBI:61717"/>
        <label>1</label>
    </ligand>
    <ligandPart>
        <name>Fe</name>
        <dbReference type="ChEBI" id="CHEBI:18248"/>
    </ligandPart>
</feature>
<evidence type="ECO:0000256" key="13">
    <source>
        <dbReference type="PIRSR" id="PIRSR000294-1"/>
    </source>
</evidence>
<dbReference type="FunFam" id="1.10.760.10:FF:000019">
    <property type="entry name" value="Di-heme cytochrome C peroxidase"/>
    <property type="match status" value="1"/>
</dbReference>
<dbReference type="GO" id="GO:0046872">
    <property type="term" value="F:metal ion binding"/>
    <property type="evidence" value="ECO:0007669"/>
    <property type="project" value="UniProtKB-KW"/>
</dbReference>
<evidence type="ECO:0000256" key="6">
    <source>
        <dbReference type="ARBA" id="ARBA00022729"/>
    </source>
</evidence>
<evidence type="ECO:0000256" key="4">
    <source>
        <dbReference type="ARBA" id="ARBA00022617"/>
    </source>
</evidence>
<dbReference type="Pfam" id="PF03150">
    <property type="entry name" value="CCP_MauG"/>
    <property type="match status" value="1"/>
</dbReference>
<evidence type="ECO:0000256" key="1">
    <source>
        <dbReference type="ARBA" id="ARBA00004418"/>
    </source>
</evidence>
<comment type="function">
    <text evidence="11">Involved in methylamine metabolism. Essential for the maturation of the beta subunit of MADH, presumably via a step in the biosynthesis of tryptophan tryptophylquinone (TTQ), the cofactor of MADH.</text>
</comment>
<dbReference type="InterPro" id="IPR009056">
    <property type="entry name" value="Cyt_c-like_dom"/>
</dbReference>
<accession>A0A239C831</accession>
<dbReference type="PANTHER" id="PTHR30600">
    <property type="entry name" value="CYTOCHROME C PEROXIDASE-RELATED"/>
    <property type="match status" value="1"/>
</dbReference>
<keyword evidence="7" id="KW-0574">Periplasm</keyword>
<dbReference type="PROSITE" id="PS51007">
    <property type="entry name" value="CYTC"/>
    <property type="match status" value="1"/>
</dbReference>
<feature type="binding site" description="covalent" evidence="13">
    <location>
        <position position="223"/>
    </location>
    <ligand>
        <name>heme c</name>
        <dbReference type="ChEBI" id="CHEBI:61717"/>
        <label>2</label>
    </ligand>
</feature>
<dbReference type="SUPFAM" id="SSF46626">
    <property type="entry name" value="Cytochrome c"/>
    <property type="match status" value="2"/>
</dbReference>
<comment type="PTM">
    <text evidence="13">Binds 2 heme groups per subunit.</text>
</comment>
<gene>
    <name evidence="17" type="ORF">SAMN05444352_10430</name>
</gene>
<sequence length="356" mass="39703">MSISLKKTFPVITALSSLVMTSVDAYTAQGQDQFILKIPSGLIEPDIPNNNPLTERKISLGKKLFFDRRLSHDSVLSCSTCHDPTLGFAENRTVSFSAHGKNLERNAPSVFNTGYLPSLGWDGRFSSLEIQVSQPFSQDNDMGITIDEAISKIESLPDYQGLFEDAFGRSIDSKAIAEALASYQRSLVSGDSRFDDYLFKGNREAITKQEQRGYEIFIGKASCINCHDIFHPSVNSLGGGFAVFSDFRFHNLGVGYENGKMKDTGRYWVTRKMEDWGAFKTPMLRNIELTPPYMHDGSLSTLQDVVEFYNKGGIKNPNLAPGIRPLYLSDDEVQAIVMFLKSLTDKNLLNDELANK</sequence>
<dbReference type="InterPro" id="IPR026259">
    <property type="entry name" value="MauG/Cytc_peroxidase"/>
</dbReference>
<dbReference type="EMBL" id="FZOL01000004">
    <property type="protein sequence ID" value="SNS15818.1"/>
    <property type="molecule type" value="Genomic_DNA"/>
</dbReference>
<keyword evidence="5 14" id="KW-0479">Metal-binding</keyword>
<evidence type="ECO:0000256" key="12">
    <source>
        <dbReference type="ARBA" id="ARBA00073576"/>
    </source>
</evidence>
<dbReference type="PIRSF" id="PIRSF000294">
    <property type="entry name" value="Cytochrome-c_peroxidase"/>
    <property type="match status" value="1"/>
</dbReference>
<dbReference type="Gene3D" id="1.10.760.10">
    <property type="entry name" value="Cytochrome c-like domain"/>
    <property type="match status" value="2"/>
</dbReference>
<evidence type="ECO:0000313" key="18">
    <source>
        <dbReference type="Proteomes" id="UP000198407"/>
    </source>
</evidence>